<organism evidence="4 5">
    <name type="scientific">Enterococcus columbae DSM 7374 = ATCC 51263</name>
    <dbReference type="NCBI Taxonomy" id="1121865"/>
    <lineage>
        <taxon>Bacteria</taxon>
        <taxon>Bacillati</taxon>
        <taxon>Bacillota</taxon>
        <taxon>Bacilli</taxon>
        <taxon>Lactobacillales</taxon>
        <taxon>Enterococcaceae</taxon>
        <taxon>Enterococcus</taxon>
    </lineage>
</organism>
<keyword evidence="5" id="KW-1185">Reference proteome</keyword>
<keyword evidence="1" id="KW-1133">Transmembrane helix</keyword>
<dbReference type="OrthoDB" id="2155627at2"/>
<feature type="transmembrane region" description="Helical" evidence="1">
    <location>
        <begin position="20"/>
        <end position="40"/>
    </location>
</feature>
<proteinExistence type="predicted"/>
<dbReference type="Proteomes" id="UP000014113">
    <property type="component" value="Unassembled WGS sequence"/>
</dbReference>
<keyword evidence="1" id="KW-0472">Membrane</keyword>
<dbReference type="PANTHER" id="PTHR31157">
    <property type="entry name" value="SCP DOMAIN-CONTAINING PROTEIN"/>
    <property type="match status" value="1"/>
</dbReference>
<evidence type="ECO:0000313" key="4">
    <source>
        <dbReference type="EMBL" id="EOW83720.1"/>
    </source>
</evidence>
<dbReference type="Pfam" id="PF00188">
    <property type="entry name" value="CAP"/>
    <property type="match status" value="1"/>
</dbReference>
<dbReference type="STRING" id="1121865.OMW_02310"/>
<evidence type="ECO:0000259" key="2">
    <source>
        <dbReference type="Pfam" id="PF00188"/>
    </source>
</evidence>
<sequence length="380" mass="43565">MNSSKSAIVIFERENAMRITVAFFVIYFLSYIVESFVNSVRNIAIIKVRKSMGGLEMKELKIFLLFIVCGLLVYFLPNEQVKADTAAAQPMYRLYNPNSSEHFYTASTYERDSLVKVGWSDERLGWIAPTTTGANVYRLYNPNSGDHHYTTSLNEKNQLVKIGWRYEGVGWRSDEQKKIPLYRLYNPNVKVGTHHYTTSLAEKNSLVQLGWRDEGIAWYGVNLTRQEQYQIIPASAPTSLVTSTINSQKAFAQAFGEILNRYRVSLNLSPLTVDVYLFDAAQVRSYDLHKFFEHLRPDGTQFWTALGNDRVHFNTVGENIEYAWGSYYNRSIQQTAQDMFDGWKNSPNHHQNMINNWHSFGIGLVVDTKNKALASSLLLA</sequence>
<dbReference type="eggNOG" id="COG3757">
    <property type="taxonomic scope" value="Bacteria"/>
</dbReference>
<protein>
    <submittedName>
        <fullName evidence="4">Uncharacterized protein</fullName>
    </submittedName>
</protein>
<dbReference type="RefSeq" id="WP_016184392.1">
    <property type="nucleotide sequence ID" value="NZ_KE136352.1"/>
</dbReference>
<name>S1N3Z2_9ENTE</name>
<evidence type="ECO:0000259" key="3">
    <source>
        <dbReference type="Pfam" id="PF18885"/>
    </source>
</evidence>
<gene>
    <name evidence="4" type="ORF">I568_01521</name>
</gene>
<dbReference type="eggNOG" id="COG2340">
    <property type="taxonomic scope" value="Bacteria"/>
</dbReference>
<feature type="domain" description="DUF5648" evidence="3">
    <location>
        <begin position="90"/>
        <end position="220"/>
    </location>
</feature>
<feature type="domain" description="SCP" evidence="2">
    <location>
        <begin position="259"/>
        <end position="371"/>
    </location>
</feature>
<dbReference type="AlphaFoldDB" id="S1N3Z2"/>
<evidence type="ECO:0000256" key="1">
    <source>
        <dbReference type="SAM" id="Phobius"/>
    </source>
</evidence>
<keyword evidence="1" id="KW-0812">Transmembrane</keyword>
<reference evidence="4 5" key="1">
    <citation type="submission" date="2013-03" db="EMBL/GenBank/DDBJ databases">
        <title>The Genome Sequence of Enterococcus columbae ATCC_51263 (PacBio/Illumina hybrid assembly).</title>
        <authorList>
            <consortium name="The Broad Institute Genomics Platform"/>
            <consortium name="The Broad Institute Genome Sequencing Center for Infectious Disease"/>
            <person name="Earl A."/>
            <person name="Russ C."/>
            <person name="Gilmore M."/>
            <person name="Surin D."/>
            <person name="Walker B."/>
            <person name="Young S."/>
            <person name="Zeng Q."/>
            <person name="Gargeya S."/>
            <person name="Fitzgerald M."/>
            <person name="Haas B."/>
            <person name="Abouelleil A."/>
            <person name="Allen A.W."/>
            <person name="Alvarado L."/>
            <person name="Arachchi H.M."/>
            <person name="Berlin A.M."/>
            <person name="Chapman S.B."/>
            <person name="Gainer-Dewar J."/>
            <person name="Goldberg J."/>
            <person name="Griggs A."/>
            <person name="Gujja S."/>
            <person name="Hansen M."/>
            <person name="Howarth C."/>
            <person name="Imamovic A."/>
            <person name="Ireland A."/>
            <person name="Larimer J."/>
            <person name="McCowan C."/>
            <person name="Murphy C."/>
            <person name="Pearson M."/>
            <person name="Poon T.W."/>
            <person name="Priest M."/>
            <person name="Roberts A."/>
            <person name="Saif S."/>
            <person name="Shea T."/>
            <person name="Sisk P."/>
            <person name="Sykes S."/>
            <person name="Wortman J."/>
            <person name="Nusbaum C."/>
            <person name="Birren B."/>
        </authorList>
    </citation>
    <scope>NUCLEOTIDE SEQUENCE [LARGE SCALE GENOMIC DNA]</scope>
    <source>
        <strain evidence="4 5">ATCC 51263</strain>
    </source>
</reference>
<dbReference type="CDD" id="cd05379">
    <property type="entry name" value="CAP_bacterial"/>
    <property type="match status" value="1"/>
</dbReference>
<dbReference type="Gene3D" id="3.40.33.10">
    <property type="entry name" value="CAP"/>
    <property type="match status" value="1"/>
</dbReference>
<dbReference type="InterPro" id="IPR014044">
    <property type="entry name" value="CAP_dom"/>
</dbReference>
<dbReference type="PANTHER" id="PTHR31157:SF1">
    <property type="entry name" value="SCP DOMAIN-CONTAINING PROTEIN"/>
    <property type="match status" value="1"/>
</dbReference>
<dbReference type="SUPFAM" id="SSF55797">
    <property type="entry name" value="PR-1-like"/>
    <property type="match status" value="1"/>
</dbReference>
<comment type="caution">
    <text evidence="4">The sequence shown here is derived from an EMBL/GenBank/DDBJ whole genome shotgun (WGS) entry which is preliminary data.</text>
</comment>
<dbReference type="InterPro" id="IPR043708">
    <property type="entry name" value="DUF5648"/>
</dbReference>
<accession>S1N3Z2</accession>
<dbReference type="InterPro" id="IPR035940">
    <property type="entry name" value="CAP_sf"/>
</dbReference>
<feature type="transmembrane region" description="Helical" evidence="1">
    <location>
        <begin position="60"/>
        <end position="77"/>
    </location>
</feature>
<dbReference type="PATRIC" id="fig|1121865.3.peg.2245"/>
<dbReference type="EMBL" id="ASWJ01000007">
    <property type="protein sequence ID" value="EOW83720.1"/>
    <property type="molecule type" value="Genomic_DNA"/>
</dbReference>
<dbReference type="Pfam" id="PF18885">
    <property type="entry name" value="DUF5648"/>
    <property type="match status" value="1"/>
</dbReference>
<evidence type="ECO:0000313" key="5">
    <source>
        <dbReference type="Proteomes" id="UP000014113"/>
    </source>
</evidence>